<dbReference type="NCBIfam" id="TIGR02757">
    <property type="entry name" value="TIGR02757 family protein"/>
    <property type="match status" value="1"/>
</dbReference>
<evidence type="ECO:0000313" key="2">
    <source>
        <dbReference type="Proteomes" id="UP000199611"/>
    </source>
</evidence>
<dbReference type="STRING" id="39841.SAMN05660836_02577"/>
<protein>
    <submittedName>
        <fullName evidence="1">TIGR02757 family protein</fullName>
    </submittedName>
</protein>
<dbReference type="InterPro" id="IPR014127">
    <property type="entry name" value="CHP02757"/>
</dbReference>
<evidence type="ECO:0000313" key="1">
    <source>
        <dbReference type="EMBL" id="SFN07750.1"/>
    </source>
</evidence>
<gene>
    <name evidence="1" type="ORF">SAMN05660836_02577</name>
</gene>
<reference evidence="1 2" key="1">
    <citation type="submission" date="2016-10" db="EMBL/GenBank/DDBJ databases">
        <authorList>
            <person name="de Groot N.N."/>
        </authorList>
    </citation>
    <scope>NUCLEOTIDE SEQUENCE [LARGE SCALE GENOMIC DNA]</scope>
    <source>
        <strain evidence="1 2">DSM 9990</strain>
    </source>
</reference>
<keyword evidence="2" id="KW-1185">Reference proteome</keyword>
<sequence length="250" mass="28797">MPLKDLLEAVFLKYHHTEFIGNDPVGFARRYSNLQDREVVSLIAAFMAFGRVEQIRAKTEAVLLLLGERPFKQLISGRFLPEKLENFRHRFLDGRTLAVLLNNLGLTVKEWGSIGLCFRNCWENSKGDVLRALVLFRRYLAGSFDDWGMVLPDPEKGSACKRWFLFLRWMVRRDEIDPGGWDFIPPSSLLVPLDVHLHKVAIKLGFTARRSGDIRTVLEVTEALRAYDPEDPVRYDFSLTRWSMAGFPPV</sequence>
<dbReference type="EMBL" id="FOUU01000013">
    <property type="protein sequence ID" value="SFN07750.1"/>
    <property type="molecule type" value="Genomic_DNA"/>
</dbReference>
<dbReference type="RefSeq" id="WP_093396367.1">
    <property type="nucleotide sequence ID" value="NZ_FOUU01000013.1"/>
</dbReference>
<name>A0A1I4W323_9BACT</name>
<accession>A0A1I4W323</accession>
<organism evidence="1 2">
    <name type="scientific">Thermodesulforhabdus norvegica</name>
    <dbReference type="NCBI Taxonomy" id="39841"/>
    <lineage>
        <taxon>Bacteria</taxon>
        <taxon>Pseudomonadati</taxon>
        <taxon>Thermodesulfobacteriota</taxon>
        <taxon>Syntrophobacteria</taxon>
        <taxon>Syntrophobacterales</taxon>
        <taxon>Thermodesulforhabdaceae</taxon>
        <taxon>Thermodesulforhabdus</taxon>
    </lineage>
</organism>
<proteinExistence type="predicted"/>
<dbReference type="OrthoDB" id="9773332at2"/>
<dbReference type="Pfam" id="PF09674">
    <property type="entry name" value="DUF2400"/>
    <property type="match status" value="1"/>
</dbReference>
<dbReference type="AlphaFoldDB" id="A0A1I4W323"/>
<dbReference type="Proteomes" id="UP000199611">
    <property type="component" value="Unassembled WGS sequence"/>
</dbReference>